<sequence>MVDIPPKGQNDPLRNDGSDEAPKGTPMTPTKGTPMTPCNIRTVIKNHQTKPTRVREEAPVAQEDESFGLVRSGVDAEIDSLPLEADVELIAQCLPAFMRAMDAGGAVAVTQALRDCLDAGWQPGQIREVMNQALPPNVGRLSRLVSYRLRENVLKGEPPARSADEDAGVRREREREALRLRQERSEALAGQGESVDVDPLWEQAWSQVVSENPEASRVEQLRLAQARHEVLLGGESA</sequence>
<gene>
    <name evidence="2" type="ORF">HMPREF9238_01262</name>
</gene>
<feature type="compositionally biased region" description="Low complexity" evidence="1">
    <location>
        <begin position="23"/>
        <end position="37"/>
    </location>
</feature>
<dbReference type="AlphaFoldDB" id="A0A9W5RFS8"/>
<name>A0A9W5RFS8_9ACTO</name>
<dbReference type="EMBL" id="AGWN01000001">
    <property type="protein sequence ID" value="EPD31486.1"/>
    <property type="molecule type" value="Genomic_DNA"/>
</dbReference>
<evidence type="ECO:0000256" key="1">
    <source>
        <dbReference type="SAM" id="MobiDB-lite"/>
    </source>
</evidence>
<keyword evidence="3" id="KW-1185">Reference proteome</keyword>
<proteinExistence type="predicted"/>
<comment type="caution">
    <text evidence="2">The sequence shown here is derived from an EMBL/GenBank/DDBJ whole genome shotgun (WGS) entry which is preliminary data.</text>
</comment>
<feature type="region of interest" description="Disordered" evidence="1">
    <location>
        <begin position="1"/>
        <end position="37"/>
    </location>
</feature>
<organism evidence="2 3">
    <name type="scientific">Gleimia europaea ACS-120-V-Col10b</name>
    <dbReference type="NCBI Taxonomy" id="883069"/>
    <lineage>
        <taxon>Bacteria</taxon>
        <taxon>Bacillati</taxon>
        <taxon>Actinomycetota</taxon>
        <taxon>Actinomycetes</taxon>
        <taxon>Actinomycetales</taxon>
        <taxon>Actinomycetaceae</taxon>
        <taxon>Gleimia</taxon>
    </lineage>
</organism>
<accession>A0A9W5RFS8</accession>
<reference evidence="2 3" key="1">
    <citation type="submission" date="2013-05" db="EMBL/GenBank/DDBJ databases">
        <title>The Genome Sequence of Actinomyces europaeus ACS-120-V-COL10B.</title>
        <authorList>
            <consortium name="The Broad Institute Genomics Platform"/>
            <person name="Earl A."/>
            <person name="Ward D."/>
            <person name="Feldgarden M."/>
            <person name="Gevers D."/>
            <person name="Saerens B."/>
            <person name="Vaneechoutte M."/>
            <person name="Walker B."/>
            <person name="Young S."/>
            <person name="Zeng Q."/>
            <person name="Gargeya S."/>
            <person name="Fitzgerald M."/>
            <person name="Haas B."/>
            <person name="Abouelleil A."/>
            <person name="Allen A.W."/>
            <person name="Alvarado L."/>
            <person name="Arachchi H.M."/>
            <person name="Berlin A.M."/>
            <person name="Chapman S.B."/>
            <person name="Gainer-Dewar J."/>
            <person name="Goldberg J."/>
            <person name="Griggs A."/>
            <person name="Gujja S."/>
            <person name="Hansen M."/>
            <person name="Howarth C."/>
            <person name="Imamovic A."/>
            <person name="Ireland A."/>
            <person name="Larimer J."/>
            <person name="McCowan C."/>
            <person name="Murphy C."/>
            <person name="Pearson M."/>
            <person name="Poon T.W."/>
            <person name="Priest M."/>
            <person name="Roberts A."/>
            <person name="Saif S."/>
            <person name="Shea T."/>
            <person name="Sisk P."/>
            <person name="Sykes S."/>
            <person name="Wortman J."/>
            <person name="Nusbaum C."/>
            <person name="Birren B."/>
        </authorList>
    </citation>
    <scope>NUCLEOTIDE SEQUENCE [LARGE SCALE GENOMIC DNA]</scope>
    <source>
        <strain evidence="2 3">ACS-120-V-Col10b</strain>
    </source>
</reference>
<dbReference type="Proteomes" id="UP000014387">
    <property type="component" value="Unassembled WGS sequence"/>
</dbReference>
<evidence type="ECO:0000313" key="2">
    <source>
        <dbReference type="EMBL" id="EPD31486.1"/>
    </source>
</evidence>
<evidence type="ECO:0000313" key="3">
    <source>
        <dbReference type="Proteomes" id="UP000014387"/>
    </source>
</evidence>
<protein>
    <submittedName>
        <fullName evidence="2">Uncharacterized protein</fullName>
    </submittedName>
</protein>
<feature type="compositionally biased region" description="Basic and acidic residues" evidence="1">
    <location>
        <begin position="13"/>
        <end position="22"/>
    </location>
</feature>